<evidence type="ECO:0000313" key="2">
    <source>
        <dbReference type="EMBL" id="HJC72527.1"/>
    </source>
</evidence>
<keyword evidence="1" id="KW-0472">Membrane</keyword>
<keyword evidence="1" id="KW-1133">Transmembrane helix</keyword>
<gene>
    <name evidence="2" type="ORF">H9698_07005</name>
</gene>
<evidence type="ECO:0000256" key="1">
    <source>
        <dbReference type="SAM" id="Phobius"/>
    </source>
</evidence>
<name>A0A9D2Q6U8_9FIRM</name>
<feature type="transmembrane region" description="Helical" evidence="1">
    <location>
        <begin position="257"/>
        <end position="278"/>
    </location>
</feature>
<evidence type="ECO:0000313" key="3">
    <source>
        <dbReference type="Proteomes" id="UP000823918"/>
    </source>
</evidence>
<dbReference type="AlphaFoldDB" id="A0A9D2Q6U8"/>
<proteinExistence type="predicted"/>
<feature type="transmembrane region" description="Helical" evidence="1">
    <location>
        <begin position="87"/>
        <end position="110"/>
    </location>
</feature>
<keyword evidence="1" id="KW-0812">Transmembrane</keyword>
<organism evidence="2 3">
    <name type="scientific">Candidatus Ruthenibacterium merdavium</name>
    <dbReference type="NCBI Taxonomy" id="2838752"/>
    <lineage>
        <taxon>Bacteria</taxon>
        <taxon>Bacillati</taxon>
        <taxon>Bacillota</taxon>
        <taxon>Clostridia</taxon>
        <taxon>Eubacteriales</taxon>
        <taxon>Oscillospiraceae</taxon>
        <taxon>Ruthenibacterium</taxon>
    </lineage>
</organism>
<dbReference type="EMBL" id="DWWA01000034">
    <property type="protein sequence ID" value="HJC72527.1"/>
    <property type="molecule type" value="Genomic_DNA"/>
</dbReference>
<comment type="caution">
    <text evidence="2">The sequence shown here is derived from an EMBL/GenBank/DDBJ whole genome shotgun (WGS) entry which is preliminary data.</text>
</comment>
<sequence length="289" mass="32739">MMIFYFLTACALASAVYLLLAVFLKIPSAAQAAALYRTQRLFKPKHFAEYLKNHLGAWLSQMPFFPMLTEKIQPILEQDKKQRTAELYLAGCCLKITFLCFAGVVGSLFFKPFLLLIPVSPFIVYLEEYQNLEQAVRRRKEAIERELPDFIAAILVELSAQRDLVRMMTNYLPYAGSELKKELSTTILDMQSGSYEQALLRLEYRVCSSHMSSVVRGLIGVTRGNDEATYFQLLAQAIRQSELTRQKKKALELKPKFTIGSAFLLVGCFILIFGVLLIDLSVKSGDLFG</sequence>
<reference evidence="2" key="2">
    <citation type="submission" date="2021-04" db="EMBL/GenBank/DDBJ databases">
        <authorList>
            <person name="Gilroy R."/>
        </authorList>
    </citation>
    <scope>NUCLEOTIDE SEQUENCE</scope>
    <source>
        <strain evidence="2">5933</strain>
    </source>
</reference>
<dbReference type="Proteomes" id="UP000823918">
    <property type="component" value="Unassembled WGS sequence"/>
</dbReference>
<protein>
    <submittedName>
        <fullName evidence="2">Secretion protein F</fullName>
    </submittedName>
</protein>
<reference evidence="2" key="1">
    <citation type="journal article" date="2021" name="PeerJ">
        <title>Extensive microbial diversity within the chicken gut microbiome revealed by metagenomics and culture.</title>
        <authorList>
            <person name="Gilroy R."/>
            <person name="Ravi A."/>
            <person name="Getino M."/>
            <person name="Pursley I."/>
            <person name="Horton D.L."/>
            <person name="Alikhan N.F."/>
            <person name="Baker D."/>
            <person name="Gharbi K."/>
            <person name="Hall N."/>
            <person name="Watson M."/>
            <person name="Adriaenssens E.M."/>
            <person name="Foster-Nyarko E."/>
            <person name="Jarju S."/>
            <person name="Secka A."/>
            <person name="Antonio M."/>
            <person name="Oren A."/>
            <person name="Chaudhuri R.R."/>
            <person name="La Ragione R."/>
            <person name="Hildebrand F."/>
            <person name="Pallen M.J."/>
        </authorList>
    </citation>
    <scope>NUCLEOTIDE SEQUENCE</scope>
    <source>
        <strain evidence="2">5933</strain>
    </source>
</reference>
<accession>A0A9D2Q6U8</accession>